<dbReference type="InterPro" id="IPR036259">
    <property type="entry name" value="MFS_trans_sf"/>
</dbReference>
<sequence>MQGLMQLCGGSARVFGPLTVGVLYGSSGPQAIWLMEMGVLTLTILSWVLFYGRLVELRMDKSSLLTEGRREISYTEGR</sequence>
<evidence type="ECO:0000313" key="3">
    <source>
        <dbReference type="WBParaSite" id="L893_g12934.t1"/>
    </source>
</evidence>
<keyword evidence="1" id="KW-0812">Transmembrane</keyword>
<dbReference type="Proteomes" id="UP000095287">
    <property type="component" value="Unplaced"/>
</dbReference>
<protein>
    <submittedName>
        <fullName evidence="3">MFS transporter</fullName>
    </submittedName>
</protein>
<organism evidence="2 3">
    <name type="scientific">Steinernema glaseri</name>
    <dbReference type="NCBI Taxonomy" id="37863"/>
    <lineage>
        <taxon>Eukaryota</taxon>
        <taxon>Metazoa</taxon>
        <taxon>Ecdysozoa</taxon>
        <taxon>Nematoda</taxon>
        <taxon>Chromadorea</taxon>
        <taxon>Rhabditida</taxon>
        <taxon>Tylenchina</taxon>
        <taxon>Panagrolaimomorpha</taxon>
        <taxon>Strongyloidoidea</taxon>
        <taxon>Steinernematidae</taxon>
        <taxon>Steinernema</taxon>
    </lineage>
</organism>
<name>A0A1I7Y6C9_9BILA</name>
<keyword evidence="1" id="KW-0472">Membrane</keyword>
<accession>A0A1I7Y6C9</accession>
<dbReference type="AlphaFoldDB" id="A0A1I7Y6C9"/>
<keyword evidence="1" id="KW-1133">Transmembrane helix</keyword>
<dbReference type="SUPFAM" id="SSF103473">
    <property type="entry name" value="MFS general substrate transporter"/>
    <property type="match status" value="1"/>
</dbReference>
<reference evidence="3" key="1">
    <citation type="submission" date="2016-11" db="UniProtKB">
        <authorList>
            <consortium name="WormBaseParasite"/>
        </authorList>
    </citation>
    <scope>IDENTIFICATION</scope>
</reference>
<keyword evidence="2" id="KW-1185">Reference proteome</keyword>
<proteinExistence type="predicted"/>
<feature type="transmembrane region" description="Helical" evidence="1">
    <location>
        <begin position="31"/>
        <end position="52"/>
    </location>
</feature>
<evidence type="ECO:0000256" key="1">
    <source>
        <dbReference type="SAM" id="Phobius"/>
    </source>
</evidence>
<dbReference type="WBParaSite" id="L893_g12934.t1">
    <property type="protein sequence ID" value="L893_g12934.t1"/>
    <property type="gene ID" value="L893_g12934"/>
</dbReference>
<evidence type="ECO:0000313" key="2">
    <source>
        <dbReference type="Proteomes" id="UP000095287"/>
    </source>
</evidence>